<evidence type="ECO:0000313" key="4">
    <source>
        <dbReference type="Proteomes" id="UP000597886"/>
    </source>
</evidence>
<comment type="caution">
    <text evidence="3">The sequence shown here is derived from an EMBL/GenBank/DDBJ whole genome shotgun (WGS) entry which is preliminary data.</text>
</comment>
<dbReference type="AlphaFoldDB" id="A0AA91BVI9"/>
<dbReference type="InterPro" id="IPR011059">
    <property type="entry name" value="Metal-dep_hydrolase_composite"/>
</dbReference>
<organism evidence="3 4">
    <name type="scientific">Ruegeria atlantica</name>
    <dbReference type="NCBI Taxonomy" id="81569"/>
    <lineage>
        <taxon>Bacteria</taxon>
        <taxon>Pseudomonadati</taxon>
        <taxon>Pseudomonadota</taxon>
        <taxon>Alphaproteobacteria</taxon>
        <taxon>Rhodobacterales</taxon>
        <taxon>Roseobacteraceae</taxon>
        <taxon>Ruegeria</taxon>
    </lineage>
</organism>
<dbReference type="Pfam" id="PF01979">
    <property type="entry name" value="Amidohydro_1"/>
    <property type="match status" value="1"/>
</dbReference>
<keyword evidence="1" id="KW-0732">Signal</keyword>
<proteinExistence type="predicted"/>
<accession>A0AA91BVI9</accession>
<gene>
    <name evidence="3" type="ORF">GS634_20445</name>
</gene>
<dbReference type="RefSeq" id="WP_171172662.1">
    <property type="nucleotide sequence ID" value="NZ_WVRA01000010.1"/>
</dbReference>
<dbReference type="SUPFAM" id="SSF51338">
    <property type="entry name" value="Composite domain of metallo-dependent hydrolases"/>
    <property type="match status" value="1"/>
</dbReference>
<feature type="signal peptide" evidence="1">
    <location>
        <begin position="1"/>
        <end position="18"/>
    </location>
</feature>
<dbReference type="SUPFAM" id="SSF51556">
    <property type="entry name" value="Metallo-dependent hydrolases"/>
    <property type="match status" value="1"/>
</dbReference>
<feature type="domain" description="Amidohydrolase-related" evidence="2">
    <location>
        <begin position="82"/>
        <end position="441"/>
    </location>
</feature>
<dbReference type="InterPro" id="IPR057744">
    <property type="entry name" value="OTAase-like"/>
</dbReference>
<dbReference type="PANTHER" id="PTHR43135:SF3">
    <property type="entry name" value="ALPHA-D-RIBOSE 1-METHYLPHOSPHONATE 5-TRIPHOSPHATE DIPHOSPHATASE"/>
    <property type="match status" value="1"/>
</dbReference>
<reference evidence="3" key="1">
    <citation type="submission" date="2019-12" db="EMBL/GenBank/DDBJ databases">
        <title>Ruegeria JWLKs population differentiation of coral mucus and skeleton niches.</title>
        <authorList>
            <person name="Luo D."/>
        </authorList>
    </citation>
    <scope>NUCLEOTIDE SEQUENCE</scope>
    <source>
        <strain evidence="3">HKCCD6181</strain>
    </source>
</reference>
<dbReference type="InterPro" id="IPR006680">
    <property type="entry name" value="Amidohydro-rel"/>
</dbReference>
<dbReference type="Proteomes" id="UP000597886">
    <property type="component" value="Unassembled WGS sequence"/>
</dbReference>
<feature type="chain" id="PRO_5041737778" evidence="1">
    <location>
        <begin position="19"/>
        <end position="447"/>
    </location>
</feature>
<dbReference type="EMBL" id="WVRA01000010">
    <property type="protein sequence ID" value="NOE20503.1"/>
    <property type="molecule type" value="Genomic_DNA"/>
</dbReference>
<protein>
    <submittedName>
        <fullName evidence="3">Amidohydrolase family protein</fullName>
    </submittedName>
</protein>
<evidence type="ECO:0000313" key="3">
    <source>
        <dbReference type="EMBL" id="NOE20503.1"/>
    </source>
</evidence>
<name>A0AA91BVI9_9RHOB</name>
<dbReference type="GO" id="GO:0016810">
    <property type="term" value="F:hydrolase activity, acting on carbon-nitrogen (but not peptide) bonds"/>
    <property type="evidence" value="ECO:0007669"/>
    <property type="project" value="InterPro"/>
</dbReference>
<dbReference type="CDD" id="cd01299">
    <property type="entry name" value="Met_dep_hydrolase_A"/>
    <property type="match status" value="1"/>
</dbReference>
<dbReference type="Gene3D" id="2.30.40.10">
    <property type="entry name" value="Urease, subunit C, domain 1"/>
    <property type="match status" value="1"/>
</dbReference>
<dbReference type="InterPro" id="IPR051781">
    <property type="entry name" value="Metallo-dep_Hydrolase"/>
</dbReference>
<sequence>MITKRAFLSSLASTTALALVPARVRAQAPDATLFTNVRVYDGMSDELTELTNVLVEGEVIKDVSPAADAAQEVPRIDGDGRTLMPGLLDMHVHLQWNQDPAGFLTARPDYIAALALSESEATLMRGFTSVRDTGGGILGLARAIDEGLHPGPRIQASNAAISMTAGHGDLRPRSVRPRAFGGPPFTEAERLGITLFADGVPEVLAAAREQFRQGAHFIKVFSGGAVTGLYDPLDINEYSPAELEAAVDEAKRWNTYATSHAYMDTSVRAAIEAGYQCIEHCNLMTPESMELAVEKGVWLSTQVGFFAADIPAGFSPAQAERQQMAFDGLDAMLRLARESGAKIALGTDFVGSRETKATQLEELQLRTPWFSNAEILRQATGLNGQLWDLTGPRNPYQAGPVGVIQPGAYADILLVDGDPIADLTVMASADNFDVIMKNGKVHKNNLA</sequence>
<dbReference type="PANTHER" id="PTHR43135">
    <property type="entry name" value="ALPHA-D-RIBOSE 1-METHYLPHOSPHONATE 5-TRIPHOSPHATE DIPHOSPHATASE"/>
    <property type="match status" value="1"/>
</dbReference>
<evidence type="ECO:0000259" key="2">
    <source>
        <dbReference type="Pfam" id="PF01979"/>
    </source>
</evidence>
<evidence type="ECO:0000256" key="1">
    <source>
        <dbReference type="SAM" id="SignalP"/>
    </source>
</evidence>
<dbReference type="Gene3D" id="3.20.20.140">
    <property type="entry name" value="Metal-dependent hydrolases"/>
    <property type="match status" value="1"/>
</dbReference>
<dbReference type="InterPro" id="IPR032466">
    <property type="entry name" value="Metal_Hydrolase"/>
</dbReference>